<dbReference type="PROSITE" id="PS50878">
    <property type="entry name" value="RT_POL"/>
    <property type="match status" value="1"/>
</dbReference>
<dbReference type="InterPro" id="IPR051083">
    <property type="entry name" value="GrpII_Intron_Splice-Mob/Def"/>
</dbReference>
<keyword evidence="6 11" id="KW-0695">RNA-directed DNA polymerase</keyword>
<dbReference type="InterPro" id="IPR030931">
    <property type="entry name" value="Group_II_RT_mat"/>
</dbReference>
<dbReference type="PANTHER" id="PTHR34047:SF8">
    <property type="entry name" value="PROTEIN YKFC"/>
    <property type="match status" value="1"/>
</dbReference>
<gene>
    <name evidence="11" type="primary">ltrA</name>
    <name evidence="11" type="ORF">AAIG11_04465</name>
</gene>
<evidence type="ECO:0000259" key="10">
    <source>
        <dbReference type="PROSITE" id="PS50878"/>
    </source>
</evidence>
<evidence type="ECO:0000256" key="6">
    <source>
        <dbReference type="ARBA" id="ARBA00022918"/>
    </source>
</evidence>
<keyword evidence="2 11" id="KW-0808">Transferase</keyword>
<dbReference type="CDD" id="cd01651">
    <property type="entry name" value="RT_G2_intron"/>
    <property type="match status" value="1"/>
</dbReference>
<dbReference type="Pfam" id="PF00078">
    <property type="entry name" value="RVT_1"/>
    <property type="match status" value="1"/>
</dbReference>
<evidence type="ECO:0000256" key="1">
    <source>
        <dbReference type="ARBA" id="ARBA00012493"/>
    </source>
</evidence>
<dbReference type="InterPro" id="IPR000477">
    <property type="entry name" value="RT_dom"/>
</dbReference>
<evidence type="ECO:0000256" key="9">
    <source>
        <dbReference type="ARBA" id="ARBA00048173"/>
    </source>
</evidence>
<dbReference type="InterPro" id="IPR000123">
    <property type="entry name" value="Reverse_transcriptase_msDNA"/>
</dbReference>
<reference evidence="11 12" key="1">
    <citation type="submission" date="2024-04" db="EMBL/GenBank/DDBJ databases">
        <title>Genome sequencing and metabolic network reconstruction of aminoacids and betaine degradation by Anoxynatronum sibiricum.</title>
        <authorList>
            <person name="Detkova E.N."/>
            <person name="Boltjanskaja Y.V."/>
            <person name="Mardanov A.V."/>
            <person name="Kevbrin V."/>
        </authorList>
    </citation>
    <scope>NUCLEOTIDE SEQUENCE [LARGE SCALE GENOMIC DNA]</scope>
    <source>
        <strain evidence="11 12">Z-7981</strain>
    </source>
</reference>
<dbReference type="Proteomes" id="UP001407405">
    <property type="component" value="Unassembled WGS sequence"/>
</dbReference>
<keyword evidence="7" id="KW-0051">Antiviral defense</keyword>
<evidence type="ECO:0000313" key="11">
    <source>
        <dbReference type="EMBL" id="MEN1759719.1"/>
    </source>
</evidence>
<evidence type="ECO:0000256" key="4">
    <source>
        <dbReference type="ARBA" id="ARBA00022723"/>
    </source>
</evidence>
<keyword evidence="3 11" id="KW-0548">Nucleotidyltransferase</keyword>
<dbReference type="EC" id="2.7.7.49" evidence="1"/>
<keyword evidence="12" id="KW-1185">Reference proteome</keyword>
<keyword evidence="4" id="KW-0479">Metal-binding</keyword>
<comment type="caution">
    <text evidence="11">The sequence shown here is derived from an EMBL/GenBank/DDBJ whole genome shotgun (WGS) entry which is preliminary data.</text>
</comment>
<evidence type="ECO:0000256" key="8">
    <source>
        <dbReference type="ARBA" id="ARBA00034120"/>
    </source>
</evidence>
<keyword evidence="5" id="KW-0460">Magnesium</keyword>
<feature type="domain" description="Reverse transcriptase" evidence="10">
    <location>
        <begin position="52"/>
        <end position="269"/>
    </location>
</feature>
<dbReference type="EMBL" id="JBCITM010000003">
    <property type="protein sequence ID" value="MEN1759719.1"/>
    <property type="molecule type" value="Genomic_DNA"/>
</dbReference>
<dbReference type="InterPro" id="IPR043502">
    <property type="entry name" value="DNA/RNA_pol_sf"/>
</dbReference>
<dbReference type="RefSeq" id="WP_343185051.1">
    <property type="nucleotide sequence ID" value="NZ_JBCITM010000003.1"/>
</dbReference>
<proteinExistence type="inferred from homology"/>
<organism evidence="11 12">
    <name type="scientific">Anoxynatronum sibiricum</name>
    <dbReference type="NCBI Taxonomy" id="210623"/>
    <lineage>
        <taxon>Bacteria</taxon>
        <taxon>Bacillati</taxon>
        <taxon>Bacillota</taxon>
        <taxon>Clostridia</taxon>
        <taxon>Eubacteriales</taxon>
        <taxon>Clostridiaceae</taxon>
        <taxon>Anoxynatronum</taxon>
    </lineage>
</organism>
<dbReference type="PRINTS" id="PR00866">
    <property type="entry name" value="RNADNAPOLMS"/>
</dbReference>
<dbReference type="PANTHER" id="PTHR34047">
    <property type="entry name" value="NUCLEAR INTRON MATURASE 1, MITOCHONDRIAL-RELATED"/>
    <property type="match status" value="1"/>
</dbReference>
<protein>
    <recommendedName>
        <fullName evidence="1">RNA-directed DNA polymerase</fullName>
        <ecNumber evidence="1">2.7.7.49</ecNumber>
    </recommendedName>
</protein>
<evidence type="ECO:0000256" key="3">
    <source>
        <dbReference type="ARBA" id="ARBA00022695"/>
    </source>
</evidence>
<dbReference type="NCBIfam" id="TIGR04416">
    <property type="entry name" value="group_II_RT_mat"/>
    <property type="match status" value="1"/>
</dbReference>
<accession>A0ABU9VRN2</accession>
<evidence type="ECO:0000313" key="12">
    <source>
        <dbReference type="Proteomes" id="UP001407405"/>
    </source>
</evidence>
<dbReference type="SUPFAM" id="SSF56672">
    <property type="entry name" value="DNA/RNA polymerases"/>
    <property type="match status" value="1"/>
</dbReference>
<name>A0ABU9VRN2_9CLOT</name>
<dbReference type="GO" id="GO:0003964">
    <property type="term" value="F:RNA-directed DNA polymerase activity"/>
    <property type="evidence" value="ECO:0007669"/>
    <property type="project" value="UniProtKB-KW"/>
</dbReference>
<comment type="similarity">
    <text evidence="8">Belongs to the bacterial reverse transcriptase family.</text>
</comment>
<evidence type="ECO:0000256" key="7">
    <source>
        <dbReference type="ARBA" id="ARBA00023118"/>
    </source>
</evidence>
<comment type="catalytic activity">
    <reaction evidence="9">
        <text>DNA(n) + a 2'-deoxyribonucleoside 5'-triphosphate = DNA(n+1) + diphosphate</text>
        <dbReference type="Rhea" id="RHEA:22508"/>
        <dbReference type="Rhea" id="RHEA-COMP:17339"/>
        <dbReference type="Rhea" id="RHEA-COMP:17340"/>
        <dbReference type="ChEBI" id="CHEBI:33019"/>
        <dbReference type="ChEBI" id="CHEBI:61560"/>
        <dbReference type="ChEBI" id="CHEBI:173112"/>
        <dbReference type="EC" id="2.7.7.49"/>
    </reaction>
</comment>
<sequence length="269" mass="30683">METTEKLLEKIVHRDNLNLAYRKVRSNGGSPGIDGMTVEEALPYLQKHGRELTEKLLAGTYKPSPVRTVEIPKPKGGTRKLGIPTVIDRMIQQAIVQVINPHFEEIFSDNSYGFRAGRSTHDALRKAKSYIAEGRRQVVDIDLEKFFDKVNHDMLMHRVARVIKDKRVLKLIRAYLKAGAMENGVITRDEWGTPQGGPLSPLLSNIMLDDLDKELERRGQAFVRYADDCNIYVKTPRAAERVMESITQYIETKLKLKVNREKSSVDSFF</sequence>
<evidence type="ECO:0000256" key="5">
    <source>
        <dbReference type="ARBA" id="ARBA00022842"/>
    </source>
</evidence>
<evidence type="ECO:0000256" key="2">
    <source>
        <dbReference type="ARBA" id="ARBA00022679"/>
    </source>
</evidence>